<dbReference type="EMBL" id="WBUI01000001">
    <property type="protein sequence ID" value="KAB2935453.1"/>
    <property type="molecule type" value="Genomic_DNA"/>
</dbReference>
<comment type="caution">
    <text evidence="1">The sequence shown here is derived from an EMBL/GenBank/DDBJ whole genome shotgun (WGS) entry which is preliminary data.</text>
</comment>
<dbReference type="InterPro" id="IPR010298">
    <property type="entry name" value="YacP-like"/>
</dbReference>
<dbReference type="PANTHER" id="PTHR34547">
    <property type="entry name" value="YACP-LIKE NYN DOMAIN PROTEIN"/>
    <property type="match status" value="1"/>
</dbReference>
<evidence type="ECO:0008006" key="3">
    <source>
        <dbReference type="Google" id="ProtNLM"/>
    </source>
</evidence>
<organism evidence="1 2">
    <name type="scientific">Leptonema illini</name>
    <dbReference type="NCBI Taxonomy" id="183"/>
    <lineage>
        <taxon>Bacteria</taxon>
        <taxon>Pseudomonadati</taxon>
        <taxon>Spirochaetota</taxon>
        <taxon>Spirochaetia</taxon>
        <taxon>Leptospirales</taxon>
        <taxon>Leptospiraceae</taxon>
        <taxon>Leptonema</taxon>
    </lineage>
</organism>
<gene>
    <name evidence="1" type="ORF">F9K24_01620</name>
</gene>
<proteinExistence type="predicted"/>
<protein>
    <recommendedName>
        <fullName evidence="3">RNA-binding protein</fullName>
    </recommendedName>
</protein>
<reference evidence="1 2" key="1">
    <citation type="submission" date="2019-10" db="EMBL/GenBank/DDBJ databases">
        <title>Extracellular Electron Transfer in a Candidatus Methanoperedens spp. Enrichment Culture.</title>
        <authorList>
            <person name="Berger S."/>
            <person name="Rangel Shaw D."/>
            <person name="Berben T."/>
            <person name="In 'T Zandt M."/>
            <person name="Frank J."/>
            <person name="Reimann J."/>
            <person name="Jetten M.S.M."/>
            <person name="Welte C.U."/>
        </authorList>
    </citation>
    <scope>NUCLEOTIDE SEQUENCE [LARGE SCALE GENOMIC DNA]</scope>
    <source>
        <strain evidence="1">SB12</strain>
    </source>
</reference>
<dbReference type="Pfam" id="PF05991">
    <property type="entry name" value="NYN_YacP"/>
    <property type="match status" value="1"/>
</dbReference>
<sequence length="170" mass="20167">MESTVILVLDGFNVIYKFPEFEEDMVRGRLESAMRGLTSYMAFLRKSYPKMEIHIFFDGRRSRGDDTFRDYESGIHTYYSIDESADHLIREFVESKFGGEQIRVVSSDKQVRQYAKAHRCELQSSEEFYEWYGKATTPKPGRVAEKPDRQMSSREVEDWMKLFRSRKKKP</sequence>
<accession>A0A833H5V3</accession>
<dbReference type="Proteomes" id="UP000460298">
    <property type="component" value="Unassembled WGS sequence"/>
</dbReference>
<name>A0A833H5V3_9LEPT</name>
<dbReference type="PANTHER" id="PTHR34547:SF1">
    <property type="entry name" value="YACP-LIKE NYN DOMAIN PROTEIN"/>
    <property type="match status" value="1"/>
</dbReference>
<evidence type="ECO:0000313" key="2">
    <source>
        <dbReference type="Proteomes" id="UP000460298"/>
    </source>
</evidence>
<evidence type="ECO:0000313" key="1">
    <source>
        <dbReference type="EMBL" id="KAB2935453.1"/>
    </source>
</evidence>
<dbReference type="AlphaFoldDB" id="A0A833H5V3"/>